<comment type="caution">
    <text evidence="11">The sequence shown here is derived from an EMBL/GenBank/DDBJ whole genome shotgun (WGS) entry which is preliminary data.</text>
</comment>
<evidence type="ECO:0000259" key="10">
    <source>
        <dbReference type="Pfam" id="PF04290"/>
    </source>
</evidence>
<evidence type="ECO:0000256" key="1">
    <source>
        <dbReference type="ARBA" id="ARBA00004429"/>
    </source>
</evidence>
<feature type="transmembrane region" description="Helical" evidence="9">
    <location>
        <begin position="59"/>
        <end position="77"/>
    </location>
</feature>
<dbReference type="GO" id="GO:0005886">
    <property type="term" value="C:plasma membrane"/>
    <property type="evidence" value="ECO:0007669"/>
    <property type="project" value="UniProtKB-SubCell"/>
</dbReference>
<keyword evidence="5 9" id="KW-0812">Transmembrane</keyword>
<feature type="transmembrane region" description="Helical" evidence="9">
    <location>
        <begin position="102"/>
        <end position="124"/>
    </location>
</feature>
<dbReference type="AlphaFoldDB" id="A0A0J9H1M9"/>
<dbReference type="Pfam" id="PF04290">
    <property type="entry name" value="DctQ"/>
    <property type="match status" value="1"/>
</dbReference>
<sequence>MTWAVFARYVLNDPILGDTELVKMGMALVVMMAMPYAAWQGAHIRVDILDGKLGERGRFVADVFARVVSIFVLYLLITKTYDKAWDAWEYEDVTNMIEIPVWVPYTAITVGMGLFGLVLLWQLVAQFRRGVRGYE</sequence>
<gene>
    <name evidence="11" type="ORF">AIOL_004605</name>
</gene>
<keyword evidence="12" id="KW-1185">Reference proteome</keyword>
<comment type="caution">
    <text evidence="9">Lacks conserved residue(s) required for the propagation of feature annotation.</text>
</comment>
<dbReference type="InterPro" id="IPR055348">
    <property type="entry name" value="DctQ"/>
</dbReference>
<dbReference type="PANTHER" id="PTHR35011:SF10">
    <property type="entry name" value="TRAP TRANSPORTER SMALL PERMEASE PROTEIN"/>
    <property type="match status" value="1"/>
</dbReference>
<evidence type="ECO:0000256" key="8">
    <source>
        <dbReference type="ARBA" id="ARBA00038436"/>
    </source>
</evidence>
<feature type="transmembrane region" description="Helical" evidence="9">
    <location>
        <begin position="21"/>
        <end position="39"/>
    </location>
</feature>
<dbReference type="GO" id="GO:0015740">
    <property type="term" value="P:C4-dicarboxylate transport"/>
    <property type="evidence" value="ECO:0007669"/>
    <property type="project" value="TreeGrafter"/>
</dbReference>
<comment type="subcellular location">
    <subcellularLocation>
        <location evidence="1 9">Cell inner membrane</location>
        <topology evidence="1 9">Multi-pass membrane protein</topology>
    </subcellularLocation>
</comment>
<dbReference type="PANTHER" id="PTHR35011">
    <property type="entry name" value="2,3-DIKETO-L-GULONATE TRAP TRANSPORTER SMALL PERMEASE PROTEIN YIAM"/>
    <property type="match status" value="1"/>
</dbReference>
<dbReference type="EMBL" id="LFTY01000002">
    <property type="protein sequence ID" value="KMW59623.1"/>
    <property type="molecule type" value="Genomic_DNA"/>
</dbReference>
<comment type="subunit">
    <text evidence="9">The complex comprises the extracytoplasmic solute receptor protein and the two transmembrane proteins.</text>
</comment>
<dbReference type="PATRIC" id="fig|1675527.3.peg.4817"/>
<evidence type="ECO:0000313" key="12">
    <source>
        <dbReference type="Proteomes" id="UP000037178"/>
    </source>
</evidence>
<evidence type="ECO:0000256" key="2">
    <source>
        <dbReference type="ARBA" id="ARBA00022448"/>
    </source>
</evidence>
<evidence type="ECO:0000256" key="9">
    <source>
        <dbReference type="RuleBase" id="RU369079"/>
    </source>
</evidence>
<comment type="similarity">
    <text evidence="8 9">Belongs to the TRAP transporter small permease family.</text>
</comment>
<dbReference type="STRING" id="1675527.AIOL_004605"/>
<dbReference type="Proteomes" id="UP000037178">
    <property type="component" value="Unassembled WGS sequence"/>
</dbReference>
<keyword evidence="6 9" id="KW-1133">Transmembrane helix</keyword>
<dbReference type="GO" id="GO:0022857">
    <property type="term" value="F:transmembrane transporter activity"/>
    <property type="evidence" value="ECO:0007669"/>
    <property type="project" value="UniProtKB-UniRule"/>
</dbReference>
<evidence type="ECO:0000256" key="4">
    <source>
        <dbReference type="ARBA" id="ARBA00022519"/>
    </source>
</evidence>
<proteinExistence type="inferred from homology"/>
<evidence type="ECO:0000313" key="11">
    <source>
        <dbReference type="EMBL" id="KMW59623.1"/>
    </source>
</evidence>
<organism evidence="11 12">
    <name type="scientific">Candidatus Rhodobacter oscarellae</name>
    <dbReference type="NCBI Taxonomy" id="1675527"/>
    <lineage>
        <taxon>Bacteria</taxon>
        <taxon>Pseudomonadati</taxon>
        <taxon>Pseudomonadota</taxon>
        <taxon>Alphaproteobacteria</taxon>
        <taxon>Rhodobacterales</taxon>
        <taxon>Rhodobacter group</taxon>
        <taxon>Rhodobacter</taxon>
    </lineage>
</organism>
<evidence type="ECO:0000256" key="6">
    <source>
        <dbReference type="ARBA" id="ARBA00022989"/>
    </source>
</evidence>
<keyword evidence="4 9" id="KW-0997">Cell inner membrane</keyword>
<evidence type="ECO:0000256" key="5">
    <source>
        <dbReference type="ARBA" id="ARBA00022692"/>
    </source>
</evidence>
<evidence type="ECO:0000256" key="3">
    <source>
        <dbReference type="ARBA" id="ARBA00022475"/>
    </source>
</evidence>
<accession>A0A0J9H1M9</accession>
<feature type="domain" description="Tripartite ATP-independent periplasmic transporters DctQ component" evidence="10">
    <location>
        <begin position="1"/>
        <end position="128"/>
    </location>
</feature>
<keyword evidence="3" id="KW-1003">Cell membrane</keyword>
<protein>
    <recommendedName>
        <fullName evidence="9">TRAP transporter small permease protein</fullName>
    </recommendedName>
</protein>
<keyword evidence="7 9" id="KW-0472">Membrane</keyword>
<comment type="function">
    <text evidence="9">Part of the tripartite ATP-independent periplasmic (TRAP) transport system.</text>
</comment>
<dbReference type="InterPro" id="IPR007387">
    <property type="entry name" value="TRAP_DctQ"/>
</dbReference>
<name>A0A0J9H1M9_9RHOB</name>
<evidence type="ECO:0000256" key="7">
    <source>
        <dbReference type="ARBA" id="ARBA00023136"/>
    </source>
</evidence>
<keyword evidence="2 9" id="KW-0813">Transport</keyword>
<reference evidence="11 12" key="1">
    <citation type="submission" date="2015-06" db="EMBL/GenBank/DDBJ databases">
        <title>Draft genome sequence of an Alphaproteobacteria species associated to the Mediterranean sponge Oscarella lobularis.</title>
        <authorList>
            <person name="Jourda C."/>
            <person name="Santini S."/>
            <person name="Claverie J.-M."/>
        </authorList>
    </citation>
    <scope>NUCLEOTIDE SEQUENCE [LARGE SCALE GENOMIC DNA]</scope>
    <source>
        <strain evidence="11">IGS</strain>
    </source>
</reference>